<feature type="non-terminal residue" evidence="2">
    <location>
        <position position="1"/>
    </location>
</feature>
<dbReference type="InterPro" id="IPR013424">
    <property type="entry name" value="Ice-binding_C"/>
</dbReference>
<dbReference type="AlphaFoldDB" id="X1UGB1"/>
<protein>
    <recommendedName>
        <fullName evidence="1">Ice-binding protein C-terminal domain-containing protein</fullName>
    </recommendedName>
</protein>
<comment type="caution">
    <text evidence="2">The sequence shown here is derived from an EMBL/GenBank/DDBJ whole genome shotgun (WGS) entry which is preliminary data.</text>
</comment>
<gene>
    <name evidence="2" type="ORF">S12H4_33497</name>
</gene>
<dbReference type="Pfam" id="PF07589">
    <property type="entry name" value="PEP-CTERM"/>
    <property type="match status" value="1"/>
</dbReference>
<dbReference type="EMBL" id="BARW01019744">
    <property type="protein sequence ID" value="GAI98920.1"/>
    <property type="molecule type" value="Genomic_DNA"/>
</dbReference>
<proteinExistence type="predicted"/>
<name>X1UGB1_9ZZZZ</name>
<evidence type="ECO:0000313" key="2">
    <source>
        <dbReference type="EMBL" id="GAI98920.1"/>
    </source>
</evidence>
<evidence type="ECO:0000259" key="1">
    <source>
        <dbReference type="Pfam" id="PF07589"/>
    </source>
</evidence>
<sequence>YNGLDGNGDLTILPGAELTLMTVGRNACSGSSTFNTTTSGTYNALGFHIEAFYPGDVTTFTMLDGAVNIAGCFYIGSSGTSTLTTEAGYMTISGALLVGHSVKSTGHAQLNGGTIWTPNMAFGGDGGTGSMDLAGGMVLCPVDVTENEVWLGWIADGLITGYGNVGAVNMYWNGTETEITGIPEPATILLLGIGGFLIRRKRA</sequence>
<dbReference type="NCBIfam" id="TIGR02595">
    <property type="entry name" value="PEP_CTERM"/>
    <property type="match status" value="1"/>
</dbReference>
<organism evidence="2">
    <name type="scientific">marine sediment metagenome</name>
    <dbReference type="NCBI Taxonomy" id="412755"/>
    <lineage>
        <taxon>unclassified sequences</taxon>
        <taxon>metagenomes</taxon>
        <taxon>ecological metagenomes</taxon>
    </lineage>
</organism>
<feature type="domain" description="Ice-binding protein C-terminal" evidence="1">
    <location>
        <begin position="182"/>
        <end position="201"/>
    </location>
</feature>
<accession>X1UGB1</accession>
<reference evidence="2" key="1">
    <citation type="journal article" date="2014" name="Front. Microbiol.">
        <title>High frequency of phylogenetically diverse reductive dehalogenase-homologous genes in deep subseafloor sedimentary metagenomes.</title>
        <authorList>
            <person name="Kawai M."/>
            <person name="Futagami T."/>
            <person name="Toyoda A."/>
            <person name="Takaki Y."/>
            <person name="Nishi S."/>
            <person name="Hori S."/>
            <person name="Arai W."/>
            <person name="Tsubouchi T."/>
            <person name="Morono Y."/>
            <person name="Uchiyama I."/>
            <person name="Ito T."/>
            <person name="Fujiyama A."/>
            <person name="Inagaki F."/>
            <person name="Takami H."/>
        </authorList>
    </citation>
    <scope>NUCLEOTIDE SEQUENCE</scope>
    <source>
        <strain evidence="2">Expedition CK06-06</strain>
    </source>
</reference>